<dbReference type="RefSeq" id="WP_344923071.1">
    <property type="nucleotide sequence ID" value="NZ_BAABAQ010000020.1"/>
</dbReference>
<name>A0ABP8BKB2_9ACTN</name>
<organism evidence="1 2">
    <name type="scientific">Streptosporangium oxazolinicum</name>
    <dbReference type="NCBI Taxonomy" id="909287"/>
    <lineage>
        <taxon>Bacteria</taxon>
        <taxon>Bacillati</taxon>
        <taxon>Actinomycetota</taxon>
        <taxon>Actinomycetes</taxon>
        <taxon>Streptosporangiales</taxon>
        <taxon>Streptosporangiaceae</taxon>
        <taxon>Streptosporangium</taxon>
    </lineage>
</organism>
<sequence length="146" mass="16383">MTSRPLPVAIKLITEQRNWTYNTPGAARPTATAHLAVWAPTHPFGHLAVVADTHTGLTITNGIEHIWNALTPRYSTHLTLMEYWAPGTGADPAEHLDEAWIRNGQPHWHRIWPTPPSNPHHAELEQWIHGTTGIEVLETARRLTNP</sequence>
<accession>A0ABP8BKB2</accession>
<protein>
    <submittedName>
        <fullName evidence="1">Uncharacterized protein</fullName>
    </submittedName>
</protein>
<keyword evidence="2" id="KW-1185">Reference proteome</keyword>
<evidence type="ECO:0000313" key="1">
    <source>
        <dbReference type="EMBL" id="GAA4209038.1"/>
    </source>
</evidence>
<comment type="caution">
    <text evidence="1">The sequence shown here is derived from an EMBL/GenBank/DDBJ whole genome shotgun (WGS) entry which is preliminary data.</text>
</comment>
<dbReference type="Proteomes" id="UP001501251">
    <property type="component" value="Unassembled WGS sequence"/>
</dbReference>
<gene>
    <name evidence="1" type="ORF">GCM10022252_74960</name>
</gene>
<evidence type="ECO:0000313" key="2">
    <source>
        <dbReference type="Proteomes" id="UP001501251"/>
    </source>
</evidence>
<reference evidence="2" key="1">
    <citation type="journal article" date="2019" name="Int. J. Syst. Evol. Microbiol.">
        <title>The Global Catalogue of Microorganisms (GCM) 10K type strain sequencing project: providing services to taxonomists for standard genome sequencing and annotation.</title>
        <authorList>
            <consortium name="The Broad Institute Genomics Platform"/>
            <consortium name="The Broad Institute Genome Sequencing Center for Infectious Disease"/>
            <person name="Wu L."/>
            <person name="Ma J."/>
        </authorList>
    </citation>
    <scope>NUCLEOTIDE SEQUENCE [LARGE SCALE GENOMIC DNA]</scope>
    <source>
        <strain evidence="2">JCM 17388</strain>
    </source>
</reference>
<proteinExistence type="predicted"/>
<dbReference type="EMBL" id="BAABAQ010000020">
    <property type="protein sequence ID" value="GAA4209038.1"/>
    <property type="molecule type" value="Genomic_DNA"/>
</dbReference>